<dbReference type="AlphaFoldDB" id="A0A1I6KUC8"/>
<name>A0A1I6KUC8_9FIRM</name>
<protein>
    <submittedName>
        <fullName evidence="1">Phage head-tail adaptor, putative, SPP1 family</fullName>
    </submittedName>
</protein>
<dbReference type="Gene3D" id="2.40.10.270">
    <property type="entry name" value="Bacteriophage SPP1 head-tail adaptor protein"/>
    <property type="match status" value="1"/>
</dbReference>
<accession>A0A1I6KUC8</accession>
<dbReference type="STRING" id="37658.SAMN05661086_02743"/>
<dbReference type="InterPro" id="IPR008767">
    <property type="entry name" value="Phage_SPP1_head-tail_adaptor"/>
</dbReference>
<dbReference type="Pfam" id="PF05521">
    <property type="entry name" value="Phage_HCP"/>
    <property type="match status" value="1"/>
</dbReference>
<dbReference type="RefSeq" id="WP_092561672.1">
    <property type="nucleotide sequence ID" value="NZ_FOYZ01000010.1"/>
</dbReference>
<reference evidence="1 2" key="1">
    <citation type="submission" date="2016-10" db="EMBL/GenBank/DDBJ databases">
        <authorList>
            <person name="de Groot N.N."/>
        </authorList>
    </citation>
    <scope>NUCLEOTIDE SEQUENCE [LARGE SCALE GENOMIC DNA]</scope>
    <source>
        <strain evidence="1 2">743A</strain>
    </source>
</reference>
<dbReference type="InterPro" id="IPR038666">
    <property type="entry name" value="SSP1_head-tail_sf"/>
</dbReference>
<gene>
    <name evidence="1" type="ORF">SAMN05661086_02743</name>
</gene>
<evidence type="ECO:0000313" key="1">
    <source>
        <dbReference type="EMBL" id="SFR94821.1"/>
    </source>
</evidence>
<dbReference type="Proteomes" id="UP000199659">
    <property type="component" value="Unassembled WGS sequence"/>
</dbReference>
<proteinExistence type="predicted"/>
<dbReference type="EMBL" id="FOYZ01000010">
    <property type="protein sequence ID" value="SFR94821.1"/>
    <property type="molecule type" value="Genomic_DNA"/>
</dbReference>
<organism evidence="1 2">
    <name type="scientific">Anaeromicropila populeti</name>
    <dbReference type="NCBI Taxonomy" id="37658"/>
    <lineage>
        <taxon>Bacteria</taxon>
        <taxon>Bacillati</taxon>
        <taxon>Bacillota</taxon>
        <taxon>Clostridia</taxon>
        <taxon>Lachnospirales</taxon>
        <taxon>Lachnospiraceae</taxon>
        <taxon>Anaeromicropila</taxon>
    </lineage>
</organism>
<dbReference type="OrthoDB" id="9811106at2"/>
<evidence type="ECO:0000313" key="2">
    <source>
        <dbReference type="Proteomes" id="UP000199659"/>
    </source>
</evidence>
<keyword evidence="2" id="KW-1185">Reference proteome</keyword>
<sequence>MNIELLNVRIRLLQNAVTVDEIGNHKNSWQEYYSCYATVSAEGGKEETAAAQTVEADTIDFTLRYCRKAAALTSTGFRVEFAGEPYDITAVDHMNFKRKCIKLRCQKVRR</sequence>
<dbReference type="NCBIfam" id="TIGR01563">
    <property type="entry name" value="gp16_SPP1"/>
    <property type="match status" value="1"/>
</dbReference>